<dbReference type="Proteomes" id="UP000324800">
    <property type="component" value="Unassembled WGS sequence"/>
</dbReference>
<evidence type="ECO:0000313" key="2">
    <source>
        <dbReference type="Proteomes" id="UP000324800"/>
    </source>
</evidence>
<protein>
    <submittedName>
        <fullName evidence="1">Uncharacterized protein</fullName>
    </submittedName>
</protein>
<gene>
    <name evidence="1" type="ORF">EZS28_036155</name>
</gene>
<organism evidence="1 2">
    <name type="scientific">Streblomastix strix</name>
    <dbReference type="NCBI Taxonomy" id="222440"/>
    <lineage>
        <taxon>Eukaryota</taxon>
        <taxon>Metamonada</taxon>
        <taxon>Preaxostyla</taxon>
        <taxon>Oxymonadida</taxon>
        <taxon>Streblomastigidae</taxon>
        <taxon>Streblomastix</taxon>
    </lineage>
</organism>
<dbReference type="EMBL" id="SNRW01017465">
    <property type="protein sequence ID" value="KAA6368317.1"/>
    <property type="molecule type" value="Genomic_DNA"/>
</dbReference>
<comment type="caution">
    <text evidence="1">The sequence shown here is derived from an EMBL/GenBank/DDBJ whole genome shotgun (WGS) entry which is preliminary data.</text>
</comment>
<evidence type="ECO:0000313" key="1">
    <source>
        <dbReference type="EMBL" id="KAA6368317.1"/>
    </source>
</evidence>
<reference evidence="1 2" key="1">
    <citation type="submission" date="2019-03" db="EMBL/GenBank/DDBJ databases">
        <title>Single cell metagenomics reveals metabolic interactions within the superorganism composed of flagellate Streblomastix strix and complex community of Bacteroidetes bacteria on its surface.</title>
        <authorList>
            <person name="Treitli S.C."/>
            <person name="Kolisko M."/>
            <person name="Husnik F."/>
            <person name="Keeling P."/>
            <person name="Hampl V."/>
        </authorList>
    </citation>
    <scope>NUCLEOTIDE SEQUENCE [LARGE SCALE GENOMIC DNA]</scope>
    <source>
        <strain evidence="1">ST1C</strain>
    </source>
</reference>
<accession>A0A5J4UCW7</accession>
<name>A0A5J4UCW7_9EUKA</name>
<dbReference type="AlphaFoldDB" id="A0A5J4UCW7"/>
<proteinExistence type="predicted"/>
<sequence length="147" mass="17057">MFTANTAGRKLYDNAIPVNYYIPPTSLPAQFVETEAEIREQKKRWAEFAAYMSKPFNYNSMFNQQLRELDALGAINLERTTRDQIPVLQINYCCAMFINPYEGEQHSLGSEPLSDALIMARLFIERKYRVFYFCDASPVHQVLEVVN</sequence>